<gene>
    <name evidence="1" type="ORF">Vadar_027527</name>
</gene>
<dbReference type="Proteomes" id="UP000828048">
    <property type="component" value="Chromosome 4"/>
</dbReference>
<accession>A0ACB7Z830</accession>
<keyword evidence="2" id="KW-1185">Reference proteome</keyword>
<dbReference type="EMBL" id="CM037154">
    <property type="protein sequence ID" value="KAH7861542.1"/>
    <property type="molecule type" value="Genomic_DNA"/>
</dbReference>
<comment type="caution">
    <text evidence="1">The sequence shown here is derived from an EMBL/GenBank/DDBJ whole genome shotgun (WGS) entry which is preliminary data.</text>
</comment>
<proteinExistence type="predicted"/>
<evidence type="ECO:0000313" key="1">
    <source>
        <dbReference type="EMBL" id="KAH7861542.1"/>
    </source>
</evidence>
<organism evidence="1 2">
    <name type="scientific">Vaccinium darrowii</name>
    <dbReference type="NCBI Taxonomy" id="229202"/>
    <lineage>
        <taxon>Eukaryota</taxon>
        <taxon>Viridiplantae</taxon>
        <taxon>Streptophyta</taxon>
        <taxon>Embryophyta</taxon>
        <taxon>Tracheophyta</taxon>
        <taxon>Spermatophyta</taxon>
        <taxon>Magnoliopsida</taxon>
        <taxon>eudicotyledons</taxon>
        <taxon>Gunneridae</taxon>
        <taxon>Pentapetalae</taxon>
        <taxon>asterids</taxon>
        <taxon>Ericales</taxon>
        <taxon>Ericaceae</taxon>
        <taxon>Vaccinioideae</taxon>
        <taxon>Vaccinieae</taxon>
        <taxon>Vaccinium</taxon>
    </lineage>
</organism>
<name>A0ACB7Z830_9ERIC</name>
<evidence type="ECO:0000313" key="2">
    <source>
        <dbReference type="Proteomes" id="UP000828048"/>
    </source>
</evidence>
<sequence length="442" mass="47679">MASLPPSLSSILFLTLALLLMSALPAFSSSRKSLDDHHGQLIKAGFKATLTSIDSGRNFTTIERLHRQMKRGRSRHKKFSEIRTTVYPTIGEFVMSLSIGTPPLPYYATMDTGSDLIWTQCKPCLHCFPQSTPLFDPKNSSSYSKVSCSSNFCKALPISNCRCNGCHYLYNYGDGSFTAGVLATETFTFGEVSVPNIGFGCGELNSGNGVQDSAGLVGLGRGPLSLISQLDEPTFSYCLTSFLGTKPSTLWMGSQASSVNCPSSSGKTKTTPLIRNPADPSSYYLSLEGITVGSTKLPINSTTFAIQPNGSGGLIIDSGTSFTHLEDTAFSLVEKEFISQVKLPIAKNESDSSGILCFQLPSGSVSVDIPSLVFHFQDADLDLPRENYMITDQNTGVMCLAMTDSSGLGLTIFGNIQQQNFLVVHDLTKETVSFTRTECDQC</sequence>
<protein>
    <submittedName>
        <fullName evidence="1">Uncharacterized protein</fullName>
    </submittedName>
</protein>
<reference evidence="1 2" key="1">
    <citation type="journal article" date="2021" name="Hortic Res">
        <title>High-quality reference genome and annotation aids understanding of berry development for evergreen blueberry (Vaccinium darrowii).</title>
        <authorList>
            <person name="Yu J."/>
            <person name="Hulse-Kemp A.M."/>
            <person name="Babiker E."/>
            <person name="Staton M."/>
        </authorList>
    </citation>
    <scope>NUCLEOTIDE SEQUENCE [LARGE SCALE GENOMIC DNA]</scope>
    <source>
        <strain evidence="2">cv. NJ 8807/NJ 8810</strain>
        <tissue evidence="1">Young leaf</tissue>
    </source>
</reference>